<dbReference type="Pfam" id="PF00466">
    <property type="entry name" value="Ribosomal_L10"/>
    <property type="match status" value="1"/>
</dbReference>
<evidence type="ECO:0000256" key="2">
    <source>
        <dbReference type="ARBA" id="ARBA00022980"/>
    </source>
</evidence>
<dbReference type="PANTHER" id="PTHR11560">
    <property type="entry name" value="39S RIBOSOMAL PROTEIN L10, MITOCHONDRIAL"/>
    <property type="match status" value="1"/>
</dbReference>
<accession>A0A1F7YXY1</accession>
<keyword evidence="2 5" id="KW-0689">Ribosomal protein</keyword>
<keyword evidence="3 5" id="KW-0687">Ribonucleoprotein</keyword>
<dbReference type="Proteomes" id="UP000178870">
    <property type="component" value="Unassembled WGS sequence"/>
</dbReference>
<evidence type="ECO:0000256" key="3">
    <source>
        <dbReference type="ARBA" id="ARBA00023274"/>
    </source>
</evidence>
<sequence length="179" mass="19295">MTPKAEVKQEKKDYVSSLGDKLKEAKSVVFVDYSGMGVKLQQDFKSKLRDVGGSMVVAKNTLIKLASKSAGLPEEASSDELLSNQTALVFSGEDPVASIQILGKFAKDNEIPKIKAGMVEGVYIDQAGVVRIASLPSKEQLYANVVGAISAPMYGLVRTLQGNLQKLVYILKQKSQLDS</sequence>
<dbReference type="InterPro" id="IPR043141">
    <property type="entry name" value="Ribosomal_uL10-like_sf"/>
</dbReference>
<dbReference type="GO" id="GO:0070180">
    <property type="term" value="F:large ribosomal subunit rRNA binding"/>
    <property type="evidence" value="ECO:0007669"/>
    <property type="project" value="UniProtKB-UniRule"/>
</dbReference>
<protein>
    <recommendedName>
        <fullName evidence="4 5">Large ribosomal subunit protein uL10</fullName>
    </recommendedName>
</protein>
<comment type="subunit">
    <text evidence="5">Part of the ribosomal stalk of the 50S ribosomal subunit. The N-terminus interacts with L11 and the large rRNA to form the base of the stalk. The C-terminus forms an elongated spine to which L12 dimers bind in a sequential fashion forming a multimeric L10(L12)X complex.</text>
</comment>
<evidence type="ECO:0000256" key="1">
    <source>
        <dbReference type="ARBA" id="ARBA00008889"/>
    </source>
</evidence>
<proteinExistence type="inferred from homology"/>
<dbReference type="InterPro" id="IPR047865">
    <property type="entry name" value="Ribosomal_uL10_bac_type"/>
</dbReference>
<dbReference type="HAMAP" id="MF_00362">
    <property type="entry name" value="Ribosomal_uL10"/>
    <property type="match status" value="1"/>
</dbReference>
<dbReference type="GO" id="GO:0006412">
    <property type="term" value="P:translation"/>
    <property type="evidence" value="ECO:0007669"/>
    <property type="project" value="UniProtKB-UniRule"/>
</dbReference>
<dbReference type="NCBIfam" id="NF000955">
    <property type="entry name" value="PRK00099.1-1"/>
    <property type="match status" value="1"/>
</dbReference>
<keyword evidence="5" id="KW-0694">RNA-binding</keyword>
<dbReference type="SUPFAM" id="SSF160369">
    <property type="entry name" value="Ribosomal protein L10-like"/>
    <property type="match status" value="1"/>
</dbReference>
<comment type="similarity">
    <text evidence="1 5">Belongs to the universal ribosomal protein uL10 family.</text>
</comment>
<evidence type="ECO:0000313" key="7">
    <source>
        <dbReference type="Proteomes" id="UP000178870"/>
    </source>
</evidence>
<name>A0A1F7YXY1_9BACT</name>
<evidence type="ECO:0000256" key="5">
    <source>
        <dbReference type="HAMAP-Rule" id="MF_00362"/>
    </source>
</evidence>
<dbReference type="AlphaFoldDB" id="A0A1F7YXY1"/>
<dbReference type="Gene3D" id="6.10.250.290">
    <property type="match status" value="1"/>
</dbReference>
<comment type="function">
    <text evidence="5">Forms part of the ribosomal stalk, playing a central role in the interaction of the ribosome with GTP-bound translation factors.</text>
</comment>
<comment type="caution">
    <text evidence="6">The sequence shown here is derived from an EMBL/GenBank/DDBJ whole genome shotgun (WGS) entry which is preliminary data.</text>
</comment>
<dbReference type="Gene3D" id="3.30.70.1730">
    <property type="match status" value="1"/>
</dbReference>
<dbReference type="InterPro" id="IPR022973">
    <property type="entry name" value="Ribosomal_uL10_bac"/>
</dbReference>
<dbReference type="EMBL" id="MGGP01000018">
    <property type="protein sequence ID" value="OGM32070.1"/>
    <property type="molecule type" value="Genomic_DNA"/>
</dbReference>
<evidence type="ECO:0000313" key="6">
    <source>
        <dbReference type="EMBL" id="OGM32070.1"/>
    </source>
</evidence>
<dbReference type="InterPro" id="IPR001790">
    <property type="entry name" value="Ribosomal_uL10"/>
</dbReference>
<reference evidence="6 7" key="1">
    <citation type="journal article" date="2016" name="Nat. Commun.">
        <title>Thousands of microbial genomes shed light on interconnected biogeochemical processes in an aquifer system.</title>
        <authorList>
            <person name="Anantharaman K."/>
            <person name="Brown C.T."/>
            <person name="Hug L.A."/>
            <person name="Sharon I."/>
            <person name="Castelle C.J."/>
            <person name="Probst A.J."/>
            <person name="Thomas B.C."/>
            <person name="Singh A."/>
            <person name="Wilkins M.J."/>
            <person name="Karaoz U."/>
            <person name="Brodie E.L."/>
            <person name="Williams K.H."/>
            <person name="Hubbard S.S."/>
            <person name="Banfield J.F."/>
        </authorList>
    </citation>
    <scope>NUCLEOTIDE SEQUENCE [LARGE SCALE GENOMIC DNA]</scope>
</reference>
<dbReference type="GO" id="GO:1990904">
    <property type="term" value="C:ribonucleoprotein complex"/>
    <property type="evidence" value="ECO:0007669"/>
    <property type="project" value="UniProtKB-KW"/>
</dbReference>
<dbReference type="CDD" id="cd05797">
    <property type="entry name" value="Ribosomal_L10"/>
    <property type="match status" value="1"/>
</dbReference>
<organism evidence="6 7">
    <name type="scientific">Candidatus Woesebacteria bacterium RIFCSPHIGHO2_01_FULL_44_21</name>
    <dbReference type="NCBI Taxonomy" id="1802503"/>
    <lineage>
        <taxon>Bacteria</taxon>
        <taxon>Candidatus Woeseibacteriota</taxon>
    </lineage>
</organism>
<evidence type="ECO:0000256" key="4">
    <source>
        <dbReference type="ARBA" id="ARBA00035202"/>
    </source>
</evidence>
<keyword evidence="5" id="KW-0699">rRNA-binding</keyword>
<dbReference type="GO" id="GO:0005840">
    <property type="term" value="C:ribosome"/>
    <property type="evidence" value="ECO:0007669"/>
    <property type="project" value="UniProtKB-KW"/>
</dbReference>
<gene>
    <name evidence="5" type="primary">rplJ</name>
    <name evidence="6" type="ORF">A2803_00700</name>
</gene>